<keyword evidence="1" id="KW-0732">Signal</keyword>
<sequence>MKTYRNLLAVMLLAPLLACLARFNAFETFSRPPANPGRYEWKQVLPPGNGTQQHEWKPGTFPMGIVPVVAFDGQLWMTGQKAAWSSVNGTTWVRHAKKDWGERINLSNIYFNNRLWTYGGMRYQDRELVNEVWSTRNGSDWQRAGNAAWEPRKGHALVVFKNKLWLLGGTTKVSRDFEPLEMKNDIWSSVDGFTWTREVAGAPWSPRDSPQVVVLRDTLYLLGGQGLADVWRSVDGKNWVQLTAGADWGKRYDKGVHAFDGKLWVFGGRDTNPDHYKAAQNDVWHSANGADWTRHDGHAPWSVRSGLHSVVFRDQIWLFSGKHTGGNPVWKGDIWVLQKKRMTVTAPLRLWIQGFCINFLNFIDNQWLRIEPGWLLTSLRCISMKIHEISYEEAGFFEVRESRGCDVFLPGARRLRRGKTPGGGTGDQGATR</sequence>
<evidence type="ECO:0008006" key="3">
    <source>
        <dbReference type="Google" id="ProtNLM"/>
    </source>
</evidence>
<dbReference type="EMBL" id="CP159289">
    <property type="protein sequence ID" value="XCH23044.1"/>
    <property type="molecule type" value="Genomic_DNA"/>
</dbReference>
<dbReference type="SUPFAM" id="SSF117281">
    <property type="entry name" value="Kelch motif"/>
    <property type="match status" value="1"/>
</dbReference>
<dbReference type="RefSeq" id="WP_353718370.1">
    <property type="nucleotide sequence ID" value="NZ_CP159289.1"/>
</dbReference>
<evidence type="ECO:0000256" key="1">
    <source>
        <dbReference type="SAM" id="SignalP"/>
    </source>
</evidence>
<protein>
    <recommendedName>
        <fullName evidence="3">Galactose oxidase</fullName>
    </recommendedName>
</protein>
<accession>A0AAU8FEU7</accession>
<feature type="signal peptide" evidence="1">
    <location>
        <begin position="1"/>
        <end position="21"/>
    </location>
</feature>
<reference evidence="2" key="1">
    <citation type="submission" date="2024-06" db="EMBL/GenBank/DDBJ databases">
        <title>Sequencing and assembly of the genome of Dyadobacter sp. strain 676, a symbiont of Cyamopsis tetragonoloba.</title>
        <authorList>
            <person name="Guro P."/>
            <person name="Sazanova A."/>
            <person name="Kuznetsova I."/>
            <person name="Belimov A."/>
            <person name="Safronova V."/>
        </authorList>
    </citation>
    <scope>NUCLEOTIDE SEQUENCE</scope>
    <source>
        <strain evidence="2">676</strain>
    </source>
</reference>
<dbReference type="AlphaFoldDB" id="A0AAU8FEU7"/>
<feature type="chain" id="PRO_5043706255" description="Galactose oxidase" evidence="1">
    <location>
        <begin position="22"/>
        <end position="432"/>
    </location>
</feature>
<dbReference type="Gene3D" id="2.120.10.80">
    <property type="entry name" value="Kelch-type beta propeller"/>
    <property type="match status" value="2"/>
</dbReference>
<gene>
    <name evidence="2" type="ORF">ABV298_22300</name>
</gene>
<name>A0AAU8FEU7_9BACT</name>
<organism evidence="2">
    <name type="scientific">Dyadobacter sp. 676</name>
    <dbReference type="NCBI Taxonomy" id="3088362"/>
    <lineage>
        <taxon>Bacteria</taxon>
        <taxon>Pseudomonadati</taxon>
        <taxon>Bacteroidota</taxon>
        <taxon>Cytophagia</taxon>
        <taxon>Cytophagales</taxon>
        <taxon>Spirosomataceae</taxon>
        <taxon>Dyadobacter</taxon>
    </lineage>
</organism>
<proteinExistence type="predicted"/>
<evidence type="ECO:0000313" key="2">
    <source>
        <dbReference type="EMBL" id="XCH23044.1"/>
    </source>
</evidence>
<dbReference type="InterPro" id="IPR015915">
    <property type="entry name" value="Kelch-typ_b-propeller"/>
</dbReference>